<dbReference type="EMBL" id="CAJVPQ010001756">
    <property type="protein sequence ID" value="CAG8568380.1"/>
    <property type="molecule type" value="Genomic_DNA"/>
</dbReference>
<sequence>MDPTKNISNDISTASSNPFKVLCNMHLRTEVYYKLLIDCGLPFVETVDGDIKATQLLGLESDSVIFKACTACNERVAIKFRFTLNVLKHESQVLKIFKEVKDIPKLLYEDLCLLHPYIITSMVGRKINKVDVPIACNIIADILKLFYNPIREKVSLVVGLKAISYSFRIIEANNLELEMT</sequence>
<reference evidence="1" key="1">
    <citation type="submission" date="2021-06" db="EMBL/GenBank/DDBJ databases">
        <authorList>
            <person name="Kallberg Y."/>
            <person name="Tangrot J."/>
            <person name="Rosling A."/>
        </authorList>
    </citation>
    <scope>NUCLEOTIDE SEQUENCE</scope>
    <source>
        <strain evidence="1">UK204</strain>
    </source>
</reference>
<protein>
    <submittedName>
        <fullName evidence="1">5404_t:CDS:1</fullName>
    </submittedName>
</protein>
<dbReference type="Proteomes" id="UP000789570">
    <property type="component" value="Unassembled WGS sequence"/>
</dbReference>
<dbReference type="AlphaFoldDB" id="A0A9N9BL68"/>
<accession>A0A9N9BL68</accession>
<proteinExistence type="predicted"/>
<name>A0A9N9BL68_9GLOM</name>
<organism evidence="1 2">
    <name type="scientific">Funneliformis caledonium</name>
    <dbReference type="NCBI Taxonomy" id="1117310"/>
    <lineage>
        <taxon>Eukaryota</taxon>
        <taxon>Fungi</taxon>
        <taxon>Fungi incertae sedis</taxon>
        <taxon>Mucoromycota</taxon>
        <taxon>Glomeromycotina</taxon>
        <taxon>Glomeromycetes</taxon>
        <taxon>Glomerales</taxon>
        <taxon>Glomeraceae</taxon>
        <taxon>Funneliformis</taxon>
    </lineage>
</organism>
<comment type="caution">
    <text evidence="1">The sequence shown here is derived from an EMBL/GenBank/DDBJ whole genome shotgun (WGS) entry which is preliminary data.</text>
</comment>
<gene>
    <name evidence="1" type="ORF">FCALED_LOCUS6968</name>
</gene>
<evidence type="ECO:0000313" key="2">
    <source>
        <dbReference type="Proteomes" id="UP000789570"/>
    </source>
</evidence>
<evidence type="ECO:0000313" key="1">
    <source>
        <dbReference type="EMBL" id="CAG8568380.1"/>
    </source>
</evidence>
<keyword evidence="2" id="KW-1185">Reference proteome</keyword>